<name>A0ACB7P078_9PEZI</name>
<reference evidence="1 2" key="1">
    <citation type="journal article" date="2021" name="Nat. Commun.">
        <title>Genetic determinants of endophytism in the Arabidopsis root mycobiome.</title>
        <authorList>
            <person name="Mesny F."/>
            <person name="Miyauchi S."/>
            <person name="Thiergart T."/>
            <person name="Pickel B."/>
            <person name="Atanasova L."/>
            <person name="Karlsson M."/>
            <person name="Huettel B."/>
            <person name="Barry K.W."/>
            <person name="Haridas S."/>
            <person name="Chen C."/>
            <person name="Bauer D."/>
            <person name="Andreopoulos W."/>
            <person name="Pangilinan J."/>
            <person name="LaButti K."/>
            <person name="Riley R."/>
            <person name="Lipzen A."/>
            <person name="Clum A."/>
            <person name="Drula E."/>
            <person name="Henrissat B."/>
            <person name="Kohler A."/>
            <person name="Grigoriev I.V."/>
            <person name="Martin F.M."/>
            <person name="Hacquard S."/>
        </authorList>
    </citation>
    <scope>NUCLEOTIDE SEQUENCE [LARGE SCALE GENOMIC DNA]</scope>
    <source>
        <strain evidence="1 2">MPI-SDFR-AT-0079</strain>
    </source>
</reference>
<sequence length="241" mass="26393">MSTSASASASAFHYFPALPPELRFLIWEAALSAPSVWAAVRVPRPASNRKKSVFNMAFVGTAPPTVALSCKEAWRLLKQSYPERIHGPGGSTAKTRPYWVNLHHTVVYLGSPVDAVAILASFDADALSKFQHVALVWNTNIAHFGAVARACQRLATTCPALCTIIVEFYRRVSARDSVKPLEKPLTPESAAYYAGIPAYTGPQLDGQLRHPRYFRDQLLRLFGASPPRLHFLAPDAVQGLP</sequence>
<organism evidence="1 2">
    <name type="scientific">Chaetomium tenue</name>
    <dbReference type="NCBI Taxonomy" id="1854479"/>
    <lineage>
        <taxon>Eukaryota</taxon>
        <taxon>Fungi</taxon>
        <taxon>Dikarya</taxon>
        <taxon>Ascomycota</taxon>
        <taxon>Pezizomycotina</taxon>
        <taxon>Sordariomycetes</taxon>
        <taxon>Sordariomycetidae</taxon>
        <taxon>Sordariales</taxon>
        <taxon>Chaetomiaceae</taxon>
        <taxon>Chaetomium</taxon>
    </lineage>
</organism>
<evidence type="ECO:0000313" key="1">
    <source>
        <dbReference type="EMBL" id="KAH6627375.1"/>
    </source>
</evidence>
<keyword evidence="2" id="KW-1185">Reference proteome</keyword>
<comment type="caution">
    <text evidence="1">The sequence shown here is derived from an EMBL/GenBank/DDBJ whole genome shotgun (WGS) entry which is preliminary data.</text>
</comment>
<gene>
    <name evidence="1" type="ORF">F5144DRAFT_271469</name>
</gene>
<protein>
    <submittedName>
        <fullName evidence="1">Uncharacterized protein</fullName>
    </submittedName>
</protein>
<evidence type="ECO:0000313" key="2">
    <source>
        <dbReference type="Proteomes" id="UP000724584"/>
    </source>
</evidence>
<accession>A0ACB7P078</accession>
<dbReference type="Proteomes" id="UP000724584">
    <property type="component" value="Unassembled WGS sequence"/>
</dbReference>
<dbReference type="EMBL" id="JAGIZQ010000005">
    <property type="protein sequence ID" value="KAH6627375.1"/>
    <property type="molecule type" value="Genomic_DNA"/>
</dbReference>
<proteinExistence type="predicted"/>